<dbReference type="PANTHER" id="PTHR21660:SF1">
    <property type="entry name" value="ACYL-COENZYME A THIOESTERASE 13"/>
    <property type="match status" value="1"/>
</dbReference>
<dbReference type="SUPFAM" id="SSF54637">
    <property type="entry name" value="Thioesterase/thiol ester dehydrase-isomerase"/>
    <property type="match status" value="1"/>
</dbReference>
<dbReference type="InterPro" id="IPR039298">
    <property type="entry name" value="ACOT13"/>
</dbReference>
<dbReference type="Proteomes" id="UP000578531">
    <property type="component" value="Unassembled WGS sequence"/>
</dbReference>
<dbReference type="CDD" id="cd03443">
    <property type="entry name" value="PaaI_thioesterase"/>
    <property type="match status" value="1"/>
</dbReference>
<keyword evidence="2" id="KW-0378">Hydrolase</keyword>
<organism evidence="4 5">
    <name type="scientific">Letharia columbiana</name>
    <dbReference type="NCBI Taxonomy" id="112416"/>
    <lineage>
        <taxon>Eukaryota</taxon>
        <taxon>Fungi</taxon>
        <taxon>Dikarya</taxon>
        <taxon>Ascomycota</taxon>
        <taxon>Pezizomycotina</taxon>
        <taxon>Lecanoromycetes</taxon>
        <taxon>OSLEUM clade</taxon>
        <taxon>Lecanoromycetidae</taxon>
        <taxon>Lecanorales</taxon>
        <taxon>Lecanorineae</taxon>
        <taxon>Parmeliaceae</taxon>
        <taxon>Letharia</taxon>
    </lineage>
</organism>
<feature type="domain" description="Thioesterase" evidence="3">
    <location>
        <begin position="64"/>
        <end position="133"/>
    </location>
</feature>
<dbReference type="Gene3D" id="3.10.129.10">
    <property type="entry name" value="Hotdog Thioesterase"/>
    <property type="match status" value="1"/>
</dbReference>
<dbReference type="OrthoDB" id="2831072at2759"/>
<gene>
    <name evidence="4" type="ORF">HO173_000731</name>
</gene>
<comment type="caution">
    <text evidence="4">The sequence shown here is derived from an EMBL/GenBank/DDBJ whole genome shotgun (WGS) entry which is preliminary data.</text>
</comment>
<keyword evidence="5" id="KW-1185">Reference proteome</keyword>
<dbReference type="AlphaFoldDB" id="A0A8H6G5H9"/>
<evidence type="ECO:0000313" key="5">
    <source>
        <dbReference type="Proteomes" id="UP000578531"/>
    </source>
</evidence>
<name>A0A8H6G5H9_9LECA</name>
<proteinExistence type="inferred from homology"/>
<dbReference type="EMBL" id="JACCJC010000002">
    <property type="protein sequence ID" value="KAF6240939.1"/>
    <property type="molecule type" value="Genomic_DNA"/>
</dbReference>
<dbReference type="GO" id="GO:0047617">
    <property type="term" value="F:fatty acyl-CoA hydrolase activity"/>
    <property type="evidence" value="ECO:0007669"/>
    <property type="project" value="InterPro"/>
</dbReference>
<protein>
    <recommendedName>
        <fullName evidence="3">Thioesterase domain-containing protein</fullName>
    </recommendedName>
</protein>
<dbReference type="PANTHER" id="PTHR21660">
    <property type="entry name" value="THIOESTERASE SUPERFAMILY MEMBER-RELATED"/>
    <property type="match status" value="1"/>
</dbReference>
<dbReference type="Pfam" id="PF03061">
    <property type="entry name" value="4HBT"/>
    <property type="match status" value="1"/>
</dbReference>
<sequence>MAESKPTALTLAKDFVEALLAGSHDHGFDYELCKAMTVVSASLDPNPRAATRLTVTLAMCNLSGTLHGGAISTLFDVCTTVALATARREGFWEMAGVTRTLSTTCLLPVFPGEEIEIVGEVVQIGKKLAHILAKMTLVRNGKLLATGVHDKANIDPPAAIFGLTSKL</sequence>
<evidence type="ECO:0000259" key="3">
    <source>
        <dbReference type="Pfam" id="PF03061"/>
    </source>
</evidence>
<dbReference type="RefSeq" id="XP_037170187.1">
    <property type="nucleotide sequence ID" value="XM_037302680.1"/>
</dbReference>
<accession>A0A8H6G5H9</accession>
<dbReference type="GeneID" id="59282410"/>
<evidence type="ECO:0000256" key="1">
    <source>
        <dbReference type="ARBA" id="ARBA00008324"/>
    </source>
</evidence>
<evidence type="ECO:0000256" key="2">
    <source>
        <dbReference type="ARBA" id="ARBA00022801"/>
    </source>
</evidence>
<evidence type="ECO:0000313" key="4">
    <source>
        <dbReference type="EMBL" id="KAF6240939.1"/>
    </source>
</evidence>
<comment type="similarity">
    <text evidence="1">Belongs to the thioesterase PaaI family.</text>
</comment>
<reference evidence="4 5" key="1">
    <citation type="journal article" date="2020" name="Genomics">
        <title>Complete, high-quality genomes from long-read metagenomic sequencing of two wolf lichen thalli reveals enigmatic genome architecture.</title>
        <authorList>
            <person name="McKenzie S.K."/>
            <person name="Walston R.F."/>
            <person name="Allen J.L."/>
        </authorList>
    </citation>
    <scope>NUCLEOTIDE SEQUENCE [LARGE SCALE GENOMIC DNA]</scope>
    <source>
        <strain evidence="4">WasteWater2</strain>
    </source>
</reference>
<dbReference type="InterPro" id="IPR006683">
    <property type="entry name" value="Thioestr_dom"/>
</dbReference>
<dbReference type="InterPro" id="IPR029069">
    <property type="entry name" value="HotDog_dom_sf"/>
</dbReference>